<dbReference type="GO" id="GO:0005739">
    <property type="term" value="C:mitochondrion"/>
    <property type="evidence" value="ECO:0007669"/>
    <property type="project" value="TreeGrafter"/>
</dbReference>
<evidence type="ECO:0000313" key="2">
    <source>
        <dbReference type="Proteomes" id="UP000683925"/>
    </source>
</evidence>
<dbReference type="Proteomes" id="UP000683925">
    <property type="component" value="Unassembled WGS sequence"/>
</dbReference>
<protein>
    <recommendedName>
        <fullName evidence="3">Tetratricopeptide repeat protein</fullName>
    </recommendedName>
</protein>
<keyword evidence="2" id="KW-1185">Reference proteome</keyword>
<dbReference type="Pfam" id="PF13181">
    <property type="entry name" value="TPR_8"/>
    <property type="match status" value="1"/>
</dbReference>
<evidence type="ECO:0008006" key="3">
    <source>
        <dbReference type="Google" id="ProtNLM"/>
    </source>
</evidence>
<accession>A0A8S1WMI6</accession>
<dbReference type="GO" id="GO:0070224">
    <property type="term" value="F:sulfide:quinone oxidoreductase activity"/>
    <property type="evidence" value="ECO:0007669"/>
    <property type="project" value="TreeGrafter"/>
</dbReference>
<dbReference type="PANTHER" id="PTHR10632">
    <property type="entry name" value="SULFIDE:QUINONE OXIDOREDUCTASE"/>
    <property type="match status" value="1"/>
</dbReference>
<name>A0A8S1WMI6_PAROT</name>
<dbReference type="AlphaFoldDB" id="A0A8S1WMI6"/>
<comment type="caution">
    <text evidence="1">The sequence shown here is derived from an EMBL/GenBank/DDBJ whole genome shotgun (WGS) entry which is preliminary data.</text>
</comment>
<dbReference type="OMA" id="KNSIMWL"/>
<proteinExistence type="predicted"/>
<sequence>MYNGWRWCMTSTKLSTDGKGFTKKCDCFGQYHKRQSICLMIDLEKEGLNLIFISIKLLLQFLAYRCMLKYWLMCVRGTWKQGLEPIPEYQSYTSCLIFTIQSTLLLAEFKYNSELDETFLIFQSNESRLMFYLNKDFFPICLLVFHGQRIVGRKGWISFFQRSSTLKFNLIINLQYYLNVYDISKCPALKKQTQGIRHVFTLQRRKQIFSYHQSQNTSKIISPLYSMSNSLFKEPTKYECPNHQQMKAMTLSKFLYGHPPKLDNIMNIYGFEPKLQLEMVKPVIDTNIIQTIQTISEEDLQTINLDQINIQLTQIEQTLQQTDFHQVLATLTNIFEKLSESINYNLENELPYQKHIVYQLRVSVLLSKIYKCMGDYKNSIMWLLKIRQNYRVFDPSLAGKLMLELSKLYFLNLQIRESQGILHEALLHFEKIEWKADIAKTLLLQARICAWMNNVDMATKLVYGAISLLREAYINDETKLDQAYFILAECHYVSKKYDTAKEFLVKVIQLNLQTGKQEDHITFLEIYNLLGLIHAQIFDLKTSYFYFCQAYKCINSNNIQKGQILNNISLIQKFLGQLELADRCQKAATEIYAQFLQENHQIFKRLLLNSIIESQQ</sequence>
<gene>
    <name evidence="1" type="ORF">POCTA_138.1.T0960078</name>
</gene>
<dbReference type="EMBL" id="CAJJDP010000095">
    <property type="protein sequence ID" value="CAD8189930.1"/>
    <property type="molecule type" value="Genomic_DNA"/>
</dbReference>
<dbReference type="PANTHER" id="PTHR10632:SF2">
    <property type="entry name" value="SULFIDE:QUINONE OXIDOREDUCTASE, MITOCHONDRIAL"/>
    <property type="match status" value="1"/>
</dbReference>
<dbReference type="GO" id="GO:0071949">
    <property type="term" value="F:FAD binding"/>
    <property type="evidence" value="ECO:0007669"/>
    <property type="project" value="TreeGrafter"/>
</dbReference>
<dbReference type="GO" id="GO:0070221">
    <property type="term" value="P:sulfide oxidation, using sulfide:quinone oxidoreductase"/>
    <property type="evidence" value="ECO:0007669"/>
    <property type="project" value="TreeGrafter"/>
</dbReference>
<dbReference type="InterPro" id="IPR019734">
    <property type="entry name" value="TPR_rpt"/>
</dbReference>
<dbReference type="OrthoDB" id="291218at2759"/>
<dbReference type="InterPro" id="IPR015904">
    <property type="entry name" value="Sulphide_quinone_reductase"/>
</dbReference>
<reference evidence="1" key="1">
    <citation type="submission" date="2021-01" db="EMBL/GenBank/DDBJ databases">
        <authorList>
            <consortium name="Genoscope - CEA"/>
            <person name="William W."/>
        </authorList>
    </citation>
    <scope>NUCLEOTIDE SEQUENCE</scope>
</reference>
<organism evidence="1 2">
    <name type="scientific">Paramecium octaurelia</name>
    <dbReference type="NCBI Taxonomy" id="43137"/>
    <lineage>
        <taxon>Eukaryota</taxon>
        <taxon>Sar</taxon>
        <taxon>Alveolata</taxon>
        <taxon>Ciliophora</taxon>
        <taxon>Intramacronucleata</taxon>
        <taxon>Oligohymenophorea</taxon>
        <taxon>Peniculida</taxon>
        <taxon>Parameciidae</taxon>
        <taxon>Paramecium</taxon>
    </lineage>
</organism>
<evidence type="ECO:0000313" key="1">
    <source>
        <dbReference type="EMBL" id="CAD8189930.1"/>
    </source>
</evidence>